<gene>
    <name evidence="2" type="ORF">Z517_04007</name>
</gene>
<dbReference type="STRING" id="1442368.A0A0D2H8U6"/>
<evidence type="ECO:0000256" key="1">
    <source>
        <dbReference type="SAM" id="MobiDB-lite"/>
    </source>
</evidence>
<feature type="compositionally biased region" description="Basic and acidic residues" evidence="1">
    <location>
        <begin position="402"/>
        <end position="411"/>
    </location>
</feature>
<protein>
    <submittedName>
        <fullName evidence="2">Uncharacterized protein</fullName>
    </submittedName>
</protein>
<reference evidence="2 3" key="1">
    <citation type="submission" date="2015-01" db="EMBL/GenBank/DDBJ databases">
        <title>The Genome Sequence of Fonsecaea pedrosoi CBS 271.37.</title>
        <authorList>
            <consortium name="The Broad Institute Genomics Platform"/>
            <person name="Cuomo C."/>
            <person name="de Hoog S."/>
            <person name="Gorbushina A."/>
            <person name="Stielow B."/>
            <person name="Teixiera M."/>
            <person name="Abouelleil A."/>
            <person name="Chapman S.B."/>
            <person name="Priest M."/>
            <person name="Young S.K."/>
            <person name="Wortman J."/>
            <person name="Nusbaum C."/>
            <person name="Birren B."/>
        </authorList>
    </citation>
    <scope>NUCLEOTIDE SEQUENCE [LARGE SCALE GENOMIC DNA]</scope>
    <source>
        <strain evidence="2 3">CBS 271.37</strain>
    </source>
</reference>
<feature type="region of interest" description="Disordered" evidence="1">
    <location>
        <begin position="100"/>
        <end position="141"/>
    </location>
</feature>
<sequence length="562" mass="62369">MDSIEHGPIYSTLLKTDLLCSALWGIDCVAAGESSVMLSNESRWFCYRILACTRTRVSPAFRYLVIMNPLPRSSHPLRLTSPPPSKALLGLQKQGLELSVSPPPNSLLPTSNHASGRSTPSDRDKPLPLEPFEGRRRSSSVYSTDTTITNIIHMYGGGYLELDDLPPLPILHHPQAYRDTVAPLLIRRLSLGHSPSPPVKDAPREAVSISSLRSAASHTHVVSSNKAAPSFTEFSRQLQQRRNELVSPLSVSSAEIHRQAAYDQLAPPSPHVSLVEQCVSLSQTPPLPDAMSGTISDTDGSDLLSPPLGLSSSSLPSPPYDDWEKPAEFDPARHHDPFEDQSQLHSGKSWSQNWLEDGFVDQSPKASPLELQPRKSFRLRKSSSEKERERVMSYAETKYPAMKRDGTERKTPRTSSARSSLQHNVTHLLRSLSRKGPLEGKESHRRESPPRERQLAIPATPYQVYGAEVFSSKLQKRQQKEAREAQRTRQRGKTISLVTAYQNSQSQIVGVLEGAKRKLRRKSSQKRQRKLKDSIIIVGPIAVIGAVTATEQPAVDSEESWI</sequence>
<feature type="compositionally biased region" description="Basic and acidic residues" evidence="1">
    <location>
        <begin position="120"/>
        <end position="136"/>
    </location>
</feature>
<feature type="region of interest" description="Disordered" evidence="1">
    <location>
        <begin position="359"/>
        <end position="458"/>
    </location>
</feature>
<dbReference type="OrthoDB" id="4225223at2759"/>
<name>A0A0D2H8U6_9EURO</name>
<dbReference type="HOGENOM" id="CLU_550926_0_0_1"/>
<organism evidence="2 3">
    <name type="scientific">Fonsecaea pedrosoi CBS 271.37</name>
    <dbReference type="NCBI Taxonomy" id="1442368"/>
    <lineage>
        <taxon>Eukaryota</taxon>
        <taxon>Fungi</taxon>
        <taxon>Dikarya</taxon>
        <taxon>Ascomycota</taxon>
        <taxon>Pezizomycotina</taxon>
        <taxon>Eurotiomycetes</taxon>
        <taxon>Chaetothyriomycetidae</taxon>
        <taxon>Chaetothyriales</taxon>
        <taxon>Herpotrichiellaceae</taxon>
        <taxon>Fonsecaea</taxon>
    </lineage>
</organism>
<dbReference type="GeneID" id="25303497"/>
<keyword evidence="3" id="KW-1185">Reference proteome</keyword>
<feature type="compositionally biased region" description="Basic and acidic residues" evidence="1">
    <location>
        <begin position="436"/>
        <end position="454"/>
    </location>
</feature>
<dbReference type="EMBL" id="KN846971">
    <property type="protein sequence ID" value="KIW80984.1"/>
    <property type="molecule type" value="Genomic_DNA"/>
</dbReference>
<dbReference type="AlphaFoldDB" id="A0A0D2H8U6"/>
<feature type="compositionally biased region" description="Basic and acidic residues" evidence="1">
    <location>
        <begin position="322"/>
        <end position="338"/>
    </location>
</feature>
<feature type="compositionally biased region" description="Basic and acidic residues" evidence="1">
    <location>
        <begin position="382"/>
        <end position="391"/>
    </location>
</feature>
<feature type="region of interest" description="Disordered" evidence="1">
    <location>
        <begin position="473"/>
        <end position="492"/>
    </location>
</feature>
<evidence type="ECO:0000313" key="3">
    <source>
        <dbReference type="Proteomes" id="UP000053029"/>
    </source>
</evidence>
<feature type="region of interest" description="Disordered" evidence="1">
    <location>
        <begin position="283"/>
        <end position="346"/>
    </location>
</feature>
<feature type="compositionally biased region" description="Basic and acidic residues" evidence="1">
    <location>
        <begin position="478"/>
        <end position="487"/>
    </location>
</feature>
<feature type="compositionally biased region" description="Polar residues" evidence="1">
    <location>
        <begin position="413"/>
        <end position="425"/>
    </location>
</feature>
<evidence type="ECO:0000313" key="2">
    <source>
        <dbReference type="EMBL" id="KIW80984.1"/>
    </source>
</evidence>
<dbReference type="VEuPathDB" id="FungiDB:Z517_04007"/>
<accession>A0A0D2H8U6</accession>
<feature type="compositionally biased region" description="Low complexity" evidence="1">
    <location>
        <begin position="301"/>
        <end position="315"/>
    </location>
</feature>
<proteinExistence type="predicted"/>
<dbReference type="RefSeq" id="XP_013284792.1">
    <property type="nucleotide sequence ID" value="XM_013429338.1"/>
</dbReference>
<dbReference type="Proteomes" id="UP000053029">
    <property type="component" value="Unassembled WGS sequence"/>
</dbReference>